<dbReference type="GO" id="GO:0030688">
    <property type="term" value="C:preribosome, small subunit precursor"/>
    <property type="evidence" value="ECO:0007669"/>
    <property type="project" value="TreeGrafter"/>
</dbReference>
<dbReference type="InterPro" id="IPR001313">
    <property type="entry name" value="Pumilio_RNA-bd_rpt"/>
</dbReference>
<dbReference type="GO" id="GO:0000472">
    <property type="term" value="P:endonucleolytic cleavage to generate mature 5'-end of SSU-rRNA from (SSU-rRNA, 5.8S rRNA, LSU-rRNA)"/>
    <property type="evidence" value="ECO:0007669"/>
    <property type="project" value="TreeGrafter"/>
</dbReference>
<reference evidence="2" key="1">
    <citation type="journal article" date="2012" name="Nat. Genet.">
        <title>Whole-genome sequence of Schistosoma haematobium.</title>
        <authorList>
            <person name="Young N.D."/>
            <person name="Jex A.R."/>
            <person name="Li B."/>
            <person name="Liu S."/>
            <person name="Yang L."/>
            <person name="Xiong Z."/>
            <person name="Li Y."/>
            <person name="Cantacessi C."/>
            <person name="Hall R.S."/>
            <person name="Xu X."/>
            <person name="Chen F."/>
            <person name="Wu X."/>
            <person name="Zerlotini A."/>
            <person name="Oliveira G."/>
            <person name="Hofmann A."/>
            <person name="Zhang G."/>
            <person name="Fang X."/>
            <person name="Kang Y."/>
            <person name="Campbell B.E."/>
            <person name="Loukas A."/>
            <person name="Ranganathan S."/>
            <person name="Rollinson D."/>
            <person name="Rinaldi G."/>
            <person name="Brindley P.J."/>
            <person name="Yang H."/>
            <person name="Wang J."/>
            <person name="Wang J."/>
            <person name="Gasser R.B."/>
        </authorList>
    </citation>
    <scope>NUCLEOTIDE SEQUENCE [LARGE SCALE GENOMIC DNA]</scope>
</reference>
<gene>
    <name evidence="2" type="ORF">MS3_02505</name>
</gene>
<sequence>MERVHVERSTIKYYLNRVHCLSSITDIEEKHNFILNTFLAFQKDGWSLALHPQVCRCLEELITDANVECIALLLKILSKGWGRLINSKFAYHLLHKALSKCQTAEYNADELIVDHIQSFCTHMKENLPVYITNSHATHTCRIYPQILAGVRLEKDKKTNTYKSAVQLVTPYDENYIQSLNELCKEFLFTKALKNHVVNEHLCPFIQVLLLVASARLPDVFTKKFKKVMKYSGLFSLNLQEDDLITRYLDSYAHPVATYFAELLVEVMPGANFAKFLNTHILSECSLSLDSNDSNPVTVADILMSNQTASRVLRAVIRRLVKPVDIKNFFTVIQSCKSNKFGIRSIIPNKQHGILTDLADLCIRHPSEEFQRTFLRMLPSIFGFTEKHSSSKSKEDLFIRCLVGMITLSELNEHITNQSVQEKDNNDDNQYFDNKEDLVNPVTVPGCLFVESLFKFTYAHPIKVINSLLSQSPKRLIAWAQHYQLSRVLEALILSESVISELKITLLKSLMNGFSVLACHPSVSHVVEALWTATNTLPQPIIYKELMAEQLINATNHLHSHKYGHFIYKKLSLELYKCNKTLWLTRNKSTQAINNKRLAVGKSQDIKRPRKSLK</sequence>
<dbReference type="InterPro" id="IPR040000">
    <property type="entry name" value="NOP9"/>
</dbReference>
<dbReference type="Pfam" id="PF22493">
    <property type="entry name" value="PUF_NOP9"/>
    <property type="match status" value="1"/>
</dbReference>
<name>A0A095BYT1_SCHHA</name>
<dbReference type="GO" id="GO:0000480">
    <property type="term" value="P:endonucleolytic cleavage in 5'-ETS of tricistronic rRNA transcript (SSU-rRNA, 5.8S rRNA, LSU-rRNA)"/>
    <property type="evidence" value="ECO:0007669"/>
    <property type="project" value="TreeGrafter"/>
</dbReference>
<dbReference type="SUPFAM" id="SSF48371">
    <property type="entry name" value="ARM repeat"/>
    <property type="match status" value="1"/>
</dbReference>
<dbReference type="GO" id="GO:0003723">
    <property type="term" value="F:RNA binding"/>
    <property type="evidence" value="ECO:0007669"/>
    <property type="project" value="InterPro"/>
</dbReference>
<dbReference type="GO" id="GO:0030686">
    <property type="term" value="C:90S preribosome"/>
    <property type="evidence" value="ECO:0007669"/>
    <property type="project" value="TreeGrafter"/>
</dbReference>
<dbReference type="GO" id="GO:0000056">
    <property type="term" value="P:ribosomal small subunit export from nucleus"/>
    <property type="evidence" value="ECO:0007669"/>
    <property type="project" value="TreeGrafter"/>
</dbReference>
<dbReference type="Gene3D" id="1.25.10.10">
    <property type="entry name" value="Leucine-rich Repeat Variant"/>
    <property type="match status" value="2"/>
</dbReference>
<evidence type="ECO:0000313" key="2">
    <source>
        <dbReference type="EMBL" id="KGB34298.1"/>
    </source>
</evidence>
<organism evidence="2">
    <name type="scientific">Schistosoma haematobium</name>
    <name type="common">Blood fluke</name>
    <dbReference type="NCBI Taxonomy" id="6185"/>
    <lineage>
        <taxon>Eukaryota</taxon>
        <taxon>Metazoa</taxon>
        <taxon>Spiralia</taxon>
        <taxon>Lophotrochozoa</taxon>
        <taxon>Platyhelminthes</taxon>
        <taxon>Trematoda</taxon>
        <taxon>Digenea</taxon>
        <taxon>Strigeidida</taxon>
        <taxon>Schistosomatoidea</taxon>
        <taxon>Schistosomatidae</taxon>
        <taxon>Schistosoma</taxon>
    </lineage>
</organism>
<protein>
    <submittedName>
        <fullName evidence="2">Nucleolar protein 9</fullName>
    </submittedName>
</protein>
<proteinExistence type="predicted"/>
<dbReference type="PANTHER" id="PTHR13102:SF0">
    <property type="entry name" value="NUCLEOLAR PROTEIN 9"/>
    <property type="match status" value="1"/>
</dbReference>
<keyword evidence="1" id="KW-0677">Repeat</keyword>
<evidence type="ECO:0000256" key="1">
    <source>
        <dbReference type="ARBA" id="ARBA00022737"/>
    </source>
</evidence>
<dbReference type="STRING" id="6185.A0A095BYT1"/>
<dbReference type="PANTHER" id="PTHR13102">
    <property type="entry name" value="NUCLEOLAR PROTEIN 9"/>
    <property type="match status" value="1"/>
</dbReference>
<dbReference type="EMBL" id="KL250600">
    <property type="protein sequence ID" value="KGB34298.1"/>
    <property type="molecule type" value="Genomic_DNA"/>
</dbReference>
<dbReference type="InterPro" id="IPR011989">
    <property type="entry name" value="ARM-like"/>
</dbReference>
<dbReference type="InterPro" id="IPR016024">
    <property type="entry name" value="ARM-type_fold"/>
</dbReference>
<dbReference type="AlphaFoldDB" id="A0A095BYT1"/>
<dbReference type="GO" id="GO:0000447">
    <property type="term" value="P:endonucleolytic cleavage in ITS1 to separate SSU-rRNA from 5.8S rRNA and LSU-rRNA from tricistronic rRNA transcript (SSU-rRNA, 5.8S rRNA, LSU-rRNA)"/>
    <property type="evidence" value="ECO:0007669"/>
    <property type="project" value="TreeGrafter"/>
</dbReference>
<dbReference type="GO" id="GO:0005730">
    <property type="term" value="C:nucleolus"/>
    <property type="evidence" value="ECO:0007669"/>
    <property type="project" value="TreeGrafter"/>
</dbReference>
<accession>A0A095BYT1</accession>